<proteinExistence type="predicted"/>
<name>A0A9P6UJY7_9FUNG</name>
<evidence type="ECO:0000313" key="1">
    <source>
        <dbReference type="EMBL" id="KAG0309815.1"/>
    </source>
</evidence>
<reference evidence="1" key="1">
    <citation type="journal article" date="2020" name="Fungal Divers.">
        <title>Resolving the Mortierellaceae phylogeny through synthesis of multi-gene phylogenetics and phylogenomics.</title>
        <authorList>
            <person name="Vandepol N."/>
            <person name="Liber J."/>
            <person name="Desiro A."/>
            <person name="Na H."/>
            <person name="Kennedy M."/>
            <person name="Barry K."/>
            <person name="Grigoriev I.V."/>
            <person name="Miller A.N."/>
            <person name="O'Donnell K."/>
            <person name="Stajich J.E."/>
            <person name="Bonito G."/>
        </authorList>
    </citation>
    <scope>NUCLEOTIDE SEQUENCE</scope>
    <source>
        <strain evidence="1">NVP60</strain>
    </source>
</reference>
<dbReference type="EMBL" id="JAAAIN010000915">
    <property type="protein sequence ID" value="KAG0309815.1"/>
    <property type="molecule type" value="Genomic_DNA"/>
</dbReference>
<dbReference type="Proteomes" id="UP000823405">
    <property type="component" value="Unassembled WGS sequence"/>
</dbReference>
<comment type="caution">
    <text evidence="1">The sequence shown here is derived from an EMBL/GenBank/DDBJ whole genome shotgun (WGS) entry which is preliminary data.</text>
</comment>
<keyword evidence="2" id="KW-1185">Reference proteome</keyword>
<gene>
    <name evidence="1" type="ORF">BGZ97_012969</name>
</gene>
<protein>
    <submittedName>
        <fullName evidence="1">Uncharacterized protein</fullName>
    </submittedName>
</protein>
<dbReference type="AlphaFoldDB" id="A0A9P6UJY7"/>
<accession>A0A9P6UJY7</accession>
<evidence type="ECO:0000313" key="2">
    <source>
        <dbReference type="Proteomes" id="UP000823405"/>
    </source>
</evidence>
<sequence>MRGTRWCKEARRGVELGSFQDYRGRRAIHRLHLSFRHHIAQDQPTSPSTIQIGRNPEIASSKGFSGPSKGRHAFETLRNRQEELTKSARLKVEFMVLMD</sequence>
<organism evidence="1 2">
    <name type="scientific">Linnemannia gamsii</name>
    <dbReference type="NCBI Taxonomy" id="64522"/>
    <lineage>
        <taxon>Eukaryota</taxon>
        <taxon>Fungi</taxon>
        <taxon>Fungi incertae sedis</taxon>
        <taxon>Mucoromycota</taxon>
        <taxon>Mortierellomycotina</taxon>
        <taxon>Mortierellomycetes</taxon>
        <taxon>Mortierellales</taxon>
        <taxon>Mortierellaceae</taxon>
        <taxon>Linnemannia</taxon>
    </lineage>
</organism>